<keyword evidence="5" id="KW-1185">Reference proteome</keyword>
<comment type="caution">
    <text evidence="1">Lacks conserved residue(s) required for the propagation of feature annotation.</text>
</comment>
<dbReference type="AlphaFoldDB" id="A0A401RY46"/>
<dbReference type="InterPro" id="IPR024079">
    <property type="entry name" value="MetalloPept_cat_dom_sf"/>
</dbReference>
<feature type="binding site" evidence="1">
    <location>
        <position position="137"/>
    </location>
    <ligand>
        <name>Zn(2+)</name>
        <dbReference type="ChEBI" id="CHEBI:29105"/>
        <note>catalytic</note>
    </ligand>
</feature>
<protein>
    <recommendedName>
        <fullName evidence="2">Metalloendopeptidase</fullName>
        <ecNumber evidence="2">3.4.24.-</ecNumber>
    </recommendedName>
</protein>
<dbReference type="GO" id="GO:0006508">
    <property type="term" value="P:proteolysis"/>
    <property type="evidence" value="ECO:0007669"/>
    <property type="project" value="UniProtKB-KW"/>
</dbReference>
<evidence type="ECO:0000256" key="2">
    <source>
        <dbReference type="RuleBase" id="RU361183"/>
    </source>
</evidence>
<keyword evidence="1 2" id="KW-0482">Metalloprotease</keyword>
<proteinExistence type="predicted"/>
<dbReference type="PANTHER" id="PTHR10127:SF855">
    <property type="entry name" value="ASTACIN-LIKE METALLOENDOPEPTIDASE"/>
    <property type="match status" value="1"/>
</dbReference>
<dbReference type="Pfam" id="PF01400">
    <property type="entry name" value="Astacin"/>
    <property type="match status" value="1"/>
</dbReference>
<dbReference type="GO" id="GO:0008270">
    <property type="term" value="F:zinc ion binding"/>
    <property type="evidence" value="ECO:0007669"/>
    <property type="project" value="UniProtKB-UniRule"/>
</dbReference>
<dbReference type="EC" id="3.4.24.-" evidence="2"/>
<evidence type="ECO:0000313" key="4">
    <source>
        <dbReference type="EMBL" id="GCC23076.1"/>
    </source>
</evidence>
<evidence type="ECO:0000259" key="3">
    <source>
        <dbReference type="PROSITE" id="PS51864"/>
    </source>
</evidence>
<feature type="binding site" evidence="1">
    <location>
        <position position="127"/>
    </location>
    <ligand>
        <name>Zn(2+)</name>
        <dbReference type="ChEBI" id="CHEBI:29105"/>
        <note>catalytic</note>
    </ligand>
</feature>
<reference evidence="4 5" key="1">
    <citation type="journal article" date="2018" name="Nat. Ecol. Evol.">
        <title>Shark genomes provide insights into elasmobranch evolution and the origin of vertebrates.</title>
        <authorList>
            <person name="Hara Y"/>
            <person name="Yamaguchi K"/>
            <person name="Onimaru K"/>
            <person name="Kadota M"/>
            <person name="Koyanagi M"/>
            <person name="Keeley SD"/>
            <person name="Tatsumi K"/>
            <person name="Tanaka K"/>
            <person name="Motone F"/>
            <person name="Kageyama Y"/>
            <person name="Nozu R"/>
            <person name="Adachi N"/>
            <person name="Nishimura O"/>
            <person name="Nakagawa R"/>
            <person name="Tanegashima C"/>
            <person name="Kiyatake I"/>
            <person name="Matsumoto R"/>
            <person name="Murakumo K"/>
            <person name="Nishida K"/>
            <person name="Terakita A"/>
            <person name="Kuratani S"/>
            <person name="Sato K"/>
            <person name="Hyodo S Kuraku.S."/>
        </authorList>
    </citation>
    <scope>NUCLEOTIDE SEQUENCE [LARGE SCALE GENOMIC DNA]</scope>
</reference>
<dbReference type="EMBL" id="BEZZ01000022">
    <property type="protein sequence ID" value="GCC23076.1"/>
    <property type="molecule type" value="Genomic_DNA"/>
</dbReference>
<dbReference type="Gene3D" id="3.40.390.10">
    <property type="entry name" value="Collagenase (Catalytic Domain)"/>
    <property type="match status" value="1"/>
</dbReference>
<dbReference type="SUPFAM" id="SSF55486">
    <property type="entry name" value="Metalloproteases ('zincins'), catalytic domain"/>
    <property type="match status" value="1"/>
</dbReference>
<dbReference type="InterPro" id="IPR001506">
    <property type="entry name" value="Peptidase_M12A"/>
</dbReference>
<dbReference type="InterPro" id="IPR006026">
    <property type="entry name" value="Peptidase_Metallo"/>
</dbReference>
<comment type="cofactor">
    <cofactor evidence="1 2">
        <name>Zn(2+)</name>
        <dbReference type="ChEBI" id="CHEBI:29105"/>
    </cofactor>
    <text evidence="1 2">Binds 1 zinc ion per subunit.</text>
</comment>
<evidence type="ECO:0000256" key="1">
    <source>
        <dbReference type="PROSITE-ProRule" id="PRU01211"/>
    </source>
</evidence>
<feature type="binding site" evidence="1">
    <location>
        <position position="131"/>
    </location>
    <ligand>
        <name>Zn(2+)</name>
        <dbReference type="ChEBI" id="CHEBI:29105"/>
        <note>catalytic</note>
    </ligand>
</feature>
<sequence length="274" mass="32183">MTNTSGIFRYEKPWRNFLIEGDIVKPLWRNAVVSDTRTWQKSVDGMVRIPYEISQLYDEETWSSISRGFKDFEKFTCVRFVSHSDEEDFISIQPIHGCYSSVGRVGGMQLMSLNHQCLKKGKGVVEHEIMHALGFWHEHARSDRGKYIKIEWKNVWPGYEHNFLKQNTNNLETKYDYGSILHYSRTAFSKNGQPTLRPLIDTDTVIGQRNRLSELDLLKVNRLYNCTMHLKDKANVLKRKTANRVVEADPRITFKRELEKYLDGQNIAELWRMS</sequence>
<dbReference type="STRING" id="137246.A0A401RY46"/>
<feature type="active site" evidence="1">
    <location>
        <position position="128"/>
    </location>
</feature>
<comment type="caution">
    <text evidence="4">The sequence shown here is derived from an EMBL/GenBank/DDBJ whole genome shotgun (WGS) entry which is preliminary data.</text>
</comment>
<keyword evidence="1 2" id="KW-0479">Metal-binding</keyword>
<dbReference type="Proteomes" id="UP000287033">
    <property type="component" value="Unassembled WGS sequence"/>
</dbReference>
<dbReference type="FunFam" id="3.40.390.10:FF:000065">
    <property type="entry name" value="Metalloendopeptidase"/>
    <property type="match status" value="1"/>
</dbReference>
<feature type="domain" description="Peptidase M12A" evidence="3">
    <location>
        <begin position="30"/>
        <end position="227"/>
    </location>
</feature>
<evidence type="ECO:0000313" key="5">
    <source>
        <dbReference type="Proteomes" id="UP000287033"/>
    </source>
</evidence>
<accession>A0A401RY46</accession>
<dbReference type="GO" id="GO:0004222">
    <property type="term" value="F:metalloendopeptidase activity"/>
    <property type="evidence" value="ECO:0007669"/>
    <property type="project" value="UniProtKB-UniRule"/>
</dbReference>
<gene>
    <name evidence="4" type="ORF">chiPu_0001469</name>
</gene>
<dbReference type="PRINTS" id="PR00480">
    <property type="entry name" value="ASTACIN"/>
</dbReference>
<organism evidence="4 5">
    <name type="scientific">Chiloscyllium punctatum</name>
    <name type="common">Brownbanded bambooshark</name>
    <name type="synonym">Hemiscyllium punctatum</name>
    <dbReference type="NCBI Taxonomy" id="137246"/>
    <lineage>
        <taxon>Eukaryota</taxon>
        <taxon>Metazoa</taxon>
        <taxon>Chordata</taxon>
        <taxon>Craniata</taxon>
        <taxon>Vertebrata</taxon>
        <taxon>Chondrichthyes</taxon>
        <taxon>Elasmobranchii</taxon>
        <taxon>Galeomorphii</taxon>
        <taxon>Galeoidea</taxon>
        <taxon>Orectolobiformes</taxon>
        <taxon>Hemiscylliidae</taxon>
        <taxon>Chiloscyllium</taxon>
    </lineage>
</organism>
<dbReference type="PANTHER" id="PTHR10127">
    <property type="entry name" value="DISCOIDIN, CUB, EGF, LAMININ , AND ZINC METALLOPROTEASE DOMAIN CONTAINING"/>
    <property type="match status" value="1"/>
</dbReference>
<dbReference type="PROSITE" id="PS51864">
    <property type="entry name" value="ASTACIN"/>
    <property type="match status" value="1"/>
</dbReference>
<dbReference type="SMART" id="SM00235">
    <property type="entry name" value="ZnMc"/>
    <property type="match status" value="1"/>
</dbReference>
<dbReference type="OrthoDB" id="291007at2759"/>
<keyword evidence="1 2" id="KW-0378">Hydrolase</keyword>
<keyword evidence="1 2" id="KW-0645">Protease</keyword>
<name>A0A401RY46_CHIPU</name>
<dbReference type="OMA" id="HIHNFRK"/>
<keyword evidence="1 2" id="KW-0862">Zinc</keyword>